<dbReference type="Pfam" id="PF07715">
    <property type="entry name" value="Plug"/>
    <property type="match status" value="1"/>
</dbReference>
<evidence type="ECO:0000256" key="13">
    <source>
        <dbReference type="RuleBase" id="RU003357"/>
    </source>
</evidence>
<evidence type="ECO:0000256" key="2">
    <source>
        <dbReference type="ARBA" id="ARBA00008143"/>
    </source>
</evidence>
<evidence type="ECO:0000313" key="18">
    <source>
        <dbReference type="Proteomes" id="UP001499988"/>
    </source>
</evidence>
<dbReference type="EMBL" id="BAABJZ010000007">
    <property type="protein sequence ID" value="GAA4875969.1"/>
    <property type="molecule type" value="Genomic_DNA"/>
</dbReference>
<keyword evidence="3 11" id="KW-0813">Transport</keyword>
<sequence>MKSVNLPTRSSIALAVVAGLLASHASADDKVAFSLGEIIVSEDSGVRDIAINNVMTAETISLIGAKTAADALDYIPGLHVAQSSRGERFVTMQGFEQDRLLVLLDGVPYYQTNSGALDLNQLPASIIAKIEVTKGASSVLYGPNGMGGVINIITRTGQEGFSGEVSASAGQYGQNFESASLSWGQNGFSVFASFEHQGRDAYRLSSDYVPETSINRVFYGDLANEVIIEEGGKRDNSHLESINAWIRAGYSDDRTDAYISVFSLDTERGRPHNTRSNRVFEDFSSFAEVPEYKDQGVDINLSHRVTDALTLRALTYYHMHRDTYRSFSGPDHAEVLAESSFHDYTIGTALFADLALADWNTLSTSFNYKNDVHKKNNNAFVAPDESYDWVYSELETFSVATENTSQLGNLTLVAGLAWHHQRVVKDQDEAANDDDSSNTLDPMIGASYALFDGSRMYGSIAQKTRFATLDEMYDRAIGKVHDLDPERSLSYTMGWQKDLNSNWLNHVDMGLFYHDVKDKIASGYDATVDDEIYGNIGSAEYYGVELALHSQLTDTLDLSVDYAYTHARNTSEDRESDFLRDVPQNSVSAILQWTDPYFNIQSNVRMRYKNNVLIKDYDSTTKDSNVWEDRMLTFDMGVRKDFLHQQLTVYANVYNLMDEFFYEGYGQPNWGRYFDIGFTYRF</sequence>
<keyword evidence="9 17" id="KW-0675">Receptor</keyword>
<evidence type="ECO:0000313" key="17">
    <source>
        <dbReference type="EMBL" id="GAA4875969.1"/>
    </source>
</evidence>
<name>A0ABP9EGQ6_9GAMM</name>
<feature type="short sequence motif" description="TonB C-terminal box" evidence="12">
    <location>
        <begin position="665"/>
        <end position="682"/>
    </location>
</feature>
<keyword evidence="4 11" id="KW-1134">Transmembrane beta strand</keyword>
<evidence type="ECO:0000256" key="1">
    <source>
        <dbReference type="ARBA" id="ARBA00004571"/>
    </source>
</evidence>
<dbReference type="InterPro" id="IPR039426">
    <property type="entry name" value="TonB-dep_rcpt-like"/>
</dbReference>
<evidence type="ECO:0000256" key="8">
    <source>
        <dbReference type="ARBA" id="ARBA00023136"/>
    </source>
</evidence>
<dbReference type="InterPro" id="IPR000531">
    <property type="entry name" value="Beta-barrel_TonB"/>
</dbReference>
<evidence type="ECO:0000256" key="3">
    <source>
        <dbReference type="ARBA" id="ARBA00022448"/>
    </source>
</evidence>
<dbReference type="CDD" id="cd01347">
    <property type="entry name" value="ligand_gated_channel"/>
    <property type="match status" value="1"/>
</dbReference>
<keyword evidence="5 11" id="KW-0812">Transmembrane</keyword>
<dbReference type="RefSeq" id="WP_345333375.1">
    <property type="nucleotide sequence ID" value="NZ_BAABJZ010000007.1"/>
</dbReference>
<dbReference type="Gene3D" id="2.170.130.10">
    <property type="entry name" value="TonB-dependent receptor, plug domain"/>
    <property type="match status" value="1"/>
</dbReference>
<gene>
    <name evidence="17" type="ORF">GCM10023333_06530</name>
</gene>
<keyword evidence="6 14" id="KW-0732">Signal</keyword>
<dbReference type="PROSITE" id="PS52016">
    <property type="entry name" value="TONB_DEPENDENT_REC_3"/>
    <property type="match status" value="1"/>
</dbReference>
<keyword evidence="10 11" id="KW-0998">Cell outer membrane</keyword>
<evidence type="ECO:0000256" key="7">
    <source>
        <dbReference type="ARBA" id="ARBA00023077"/>
    </source>
</evidence>
<dbReference type="PROSITE" id="PS01156">
    <property type="entry name" value="TONB_DEPENDENT_REC_2"/>
    <property type="match status" value="1"/>
</dbReference>
<feature type="signal peptide" evidence="14">
    <location>
        <begin position="1"/>
        <end position="27"/>
    </location>
</feature>
<dbReference type="InterPro" id="IPR037066">
    <property type="entry name" value="Plug_dom_sf"/>
</dbReference>
<evidence type="ECO:0000259" key="16">
    <source>
        <dbReference type="Pfam" id="PF07715"/>
    </source>
</evidence>
<dbReference type="InterPro" id="IPR012910">
    <property type="entry name" value="Plug_dom"/>
</dbReference>
<dbReference type="InterPro" id="IPR010917">
    <property type="entry name" value="TonB_rcpt_CS"/>
</dbReference>
<evidence type="ECO:0000259" key="15">
    <source>
        <dbReference type="Pfam" id="PF00593"/>
    </source>
</evidence>
<organism evidence="17 18">
    <name type="scientific">Ferrimonas pelagia</name>
    <dbReference type="NCBI Taxonomy" id="1177826"/>
    <lineage>
        <taxon>Bacteria</taxon>
        <taxon>Pseudomonadati</taxon>
        <taxon>Pseudomonadota</taxon>
        <taxon>Gammaproteobacteria</taxon>
        <taxon>Alteromonadales</taxon>
        <taxon>Ferrimonadaceae</taxon>
        <taxon>Ferrimonas</taxon>
    </lineage>
</organism>
<feature type="chain" id="PRO_5046061204" evidence="14">
    <location>
        <begin position="28"/>
        <end position="682"/>
    </location>
</feature>
<accession>A0ABP9EGQ6</accession>
<feature type="domain" description="TonB-dependent receptor-like beta-barrel" evidence="15">
    <location>
        <begin position="255"/>
        <end position="656"/>
    </location>
</feature>
<evidence type="ECO:0000256" key="14">
    <source>
        <dbReference type="SAM" id="SignalP"/>
    </source>
</evidence>
<feature type="domain" description="TonB-dependent receptor plug" evidence="16">
    <location>
        <begin position="53"/>
        <end position="149"/>
    </location>
</feature>
<dbReference type="Gene3D" id="2.40.170.20">
    <property type="entry name" value="TonB-dependent receptor, beta-barrel domain"/>
    <property type="match status" value="1"/>
</dbReference>
<protein>
    <submittedName>
        <fullName evidence="17">TonB-dependent receptor</fullName>
    </submittedName>
</protein>
<comment type="similarity">
    <text evidence="2">Belongs to the TonB-dependent receptor family. Hemoglobin/haptoglobin binding protein subfamily.</text>
</comment>
<dbReference type="PANTHER" id="PTHR30069:SF29">
    <property type="entry name" value="HEMOGLOBIN AND HEMOGLOBIN-HAPTOGLOBIN-BINDING PROTEIN 1-RELATED"/>
    <property type="match status" value="1"/>
</dbReference>
<proteinExistence type="inferred from homology"/>
<evidence type="ECO:0000256" key="10">
    <source>
        <dbReference type="ARBA" id="ARBA00023237"/>
    </source>
</evidence>
<dbReference type="Pfam" id="PF00593">
    <property type="entry name" value="TonB_dep_Rec_b-barrel"/>
    <property type="match status" value="1"/>
</dbReference>
<dbReference type="Proteomes" id="UP001499988">
    <property type="component" value="Unassembled WGS sequence"/>
</dbReference>
<evidence type="ECO:0000256" key="5">
    <source>
        <dbReference type="ARBA" id="ARBA00022692"/>
    </source>
</evidence>
<reference evidence="18" key="1">
    <citation type="journal article" date="2019" name="Int. J. Syst. Evol. Microbiol.">
        <title>The Global Catalogue of Microorganisms (GCM) 10K type strain sequencing project: providing services to taxonomists for standard genome sequencing and annotation.</title>
        <authorList>
            <consortium name="The Broad Institute Genomics Platform"/>
            <consortium name="The Broad Institute Genome Sequencing Center for Infectious Disease"/>
            <person name="Wu L."/>
            <person name="Ma J."/>
        </authorList>
    </citation>
    <scope>NUCLEOTIDE SEQUENCE [LARGE SCALE GENOMIC DNA]</scope>
    <source>
        <strain evidence="18">JCM 18401</strain>
    </source>
</reference>
<comment type="subcellular location">
    <subcellularLocation>
        <location evidence="1 11">Cell outer membrane</location>
        <topology evidence="1 11">Multi-pass membrane protein</topology>
    </subcellularLocation>
</comment>
<comment type="caution">
    <text evidence="17">The sequence shown here is derived from an EMBL/GenBank/DDBJ whole genome shotgun (WGS) entry which is preliminary data.</text>
</comment>
<evidence type="ECO:0000256" key="6">
    <source>
        <dbReference type="ARBA" id="ARBA00022729"/>
    </source>
</evidence>
<evidence type="ECO:0000256" key="12">
    <source>
        <dbReference type="PROSITE-ProRule" id="PRU10144"/>
    </source>
</evidence>
<keyword evidence="18" id="KW-1185">Reference proteome</keyword>
<evidence type="ECO:0000256" key="9">
    <source>
        <dbReference type="ARBA" id="ARBA00023170"/>
    </source>
</evidence>
<dbReference type="SUPFAM" id="SSF56935">
    <property type="entry name" value="Porins"/>
    <property type="match status" value="1"/>
</dbReference>
<evidence type="ECO:0000256" key="4">
    <source>
        <dbReference type="ARBA" id="ARBA00022452"/>
    </source>
</evidence>
<keyword evidence="8 11" id="KW-0472">Membrane</keyword>
<keyword evidence="7 13" id="KW-0798">TonB box</keyword>
<dbReference type="PANTHER" id="PTHR30069">
    <property type="entry name" value="TONB-DEPENDENT OUTER MEMBRANE RECEPTOR"/>
    <property type="match status" value="1"/>
</dbReference>
<evidence type="ECO:0000256" key="11">
    <source>
        <dbReference type="PROSITE-ProRule" id="PRU01360"/>
    </source>
</evidence>
<dbReference type="InterPro" id="IPR036942">
    <property type="entry name" value="Beta-barrel_TonB_sf"/>
</dbReference>